<gene>
    <name evidence="1" type="ORF">CBRE1094_LOCUS23759</name>
</gene>
<organism evidence="1">
    <name type="scientific">Haptolina brevifila</name>
    <dbReference type="NCBI Taxonomy" id="156173"/>
    <lineage>
        <taxon>Eukaryota</taxon>
        <taxon>Haptista</taxon>
        <taxon>Haptophyta</taxon>
        <taxon>Prymnesiophyceae</taxon>
        <taxon>Prymnesiales</taxon>
        <taxon>Prymnesiaceae</taxon>
        <taxon>Haptolina</taxon>
    </lineage>
</organism>
<name>A0A7S2GZ68_9EUKA</name>
<proteinExistence type="predicted"/>
<sequence>MYTEEQVWHNCRFEKSDMPGLLRELAIDAGLGYVRTASRHSFEPMEALVTFLTRMSYPNRWEDKIAFLGGRGRSAYIEAFTTSAPFTKTMPWTLMLVTVKNGVGSLRNLRQPCAPHVLGSSAVTVRMLHVIGIWVAPEM</sequence>
<dbReference type="EMBL" id="HBGU01043582">
    <property type="protein sequence ID" value="CAD9475578.1"/>
    <property type="molecule type" value="Transcribed_RNA"/>
</dbReference>
<reference evidence="1" key="1">
    <citation type="submission" date="2021-01" db="EMBL/GenBank/DDBJ databases">
        <authorList>
            <person name="Corre E."/>
            <person name="Pelletier E."/>
            <person name="Niang G."/>
            <person name="Scheremetjew M."/>
            <person name="Finn R."/>
            <person name="Kale V."/>
            <person name="Holt S."/>
            <person name="Cochrane G."/>
            <person name="Meng A."/>
            <person name="Brown T."/>
            <person name="Cohen L."/>
        </authorList>
    </citation>
    <scope>NUCLEOTIDE SEQUENCE</scope>
    <source>
        <strain evidence="1">UTEX LB 985</strain>
    </source>
</reference>
<protein>
    <submittedName>
        <fullName evidence="1">Uncharacterized protein</fullName>
    </submittedName>
</protein>
<evidence type="ECO:0000313" key="1">
    <source>
        <dbReference type="EMBL" id="CAD9475578.1"/>
    </source>
</evidence>
<dbReference type="AlphaFoldDB" id="A0A7S2GZ68"/>
<accession>A0A7S2GZ68</accession>